<reference evidence="6 7" key="1">
    <citation type="submission" date="2017-09" db="EMBL/GenBank/DDBJ databases">
        <title>Depth-based differentiation of microbial function through sediment-hosted aquifers and enrichment of novel symbionts in the deep terrestrial subsurface.</title>
        <authorList>
            <person name="Probst A.J."/>
            <person name="Ladd B."/>
            <person name="Jarett J.K."/>
            <person name="Geller-Mcgrath D.E."/>
            <person name="Sieber C.M."/>
            <person name="Emerson J.B."/>
            <person name="Anantharaman K."/>
            <person name="Thomas B.C."/>
            <person name="Malmstrom R."/>
            <person name="Stieglmeier M."/>
            <person name="Klingl A."/>
            <person name="Woyke T."/>
            <person name="Ryan C.M."/>
            <person name="Banfield J.F."/>
        </authorList>
    </citation>
    <scope>NUCLEOTIDE SEQUENCE [LARGE SCALE GENOMIC DNA]</scope>
    <source>
        <strain evidence="6">CG17_big_fil_post_rev_8_21_14_2_50_48_46</strain>
    </source>
</reference>
<dbReference type="GO" id="GO:0043093">
    <property type="term" value="P:FtsZ-dependent cytokinesis"/>
    <property type="evidence" value="ECO:0007669"/>
    <property type="project" value="UniProtKB-UniRule"/>
</dbReference>
<comment type="caution">
    <text evidence="6">The sequence shown here is derived from an EMBL/GenBank/DDBJ whole genome shotgun (WGS) entry which is preliminary data.</text>
</comment>
<evidence type="ECO:0000256" key="5">
    <source>
        <dbReference type="HAMAP-Rule" id="MF_01197"/>
    </source>
</evidence>
<dbReference type="GO" id="GO:0000917">
    <property type="term" value="P:division septum assembly"/>
    <property type="evidence" value="ECO:0007669"/>
    <property type="project" value="UniProtKB-KW"/>
</dbReference>
<proteinExistence type="inferred from homology"/>
<evidence type="ECO:0000313" key="6">
    <source>
        <dbReference type="EMBL" id="PIW16073.1"/>
    </source>
</evidence>
<comment type="similarity">
    <text evidence="5">Belongs to the SepF family.</text>
</comment>
<dbReference type="InterPro" id="IPR023052">
    <property type="entry name" value="Cell_div_SepF"/>
</dbReference>
<keyword evidence="2 5" id="KW-0717">Septation</keyword>
<gene>
    <name evidence="5" type="primary">sepF</name>
    <name evidence="6" type="ORF">COW36_15285</name>
</gene>
<keyword evidence="1 5" id="KW-0132">Cell division</keyword>
<keyword evidence="5" id="KW-0963">Cytoplasm</keyword>
<evidence type="ECO:0000313" key="7">
    <source>
        <dbReference type="Proteomes" id="UP000231019"/>
    </source>
</evidence>
<comment type="function">
    <text evidence="4 5">Cell division protein that is part of the divisome complex and is recruited early to the Z-ring. Probably stimulates Z-ring formation, perhaps through the cross-linking of FtsZ protofilaments. Its function overlaps with FtsA.</text>
</comment>
<protein>
    <recommendedName>
        <fullName evidence="5">Cell division protein SepF</fullName>
    </recommendedName>
</protein>
<comment type="subunit">
    <text evidence="5">Homodimer. Interacts with FtsZ.</text>
</comment>
<accession>A0A2M7G2Q1</accession>
<dbReference type="PANTHER" id="PTHR35798">
    <property type="entry name" value="CELL DIVISION PROTEIN SEPF"/>
    <property type="match status" value="1"/>
</dbReference>
<dbReference type="AlphaFoldDB" id="A0A2M7G2Q1"/>
<comment type="subcellular location">
    <subcellularLocation>
        <location evidence="5">Cytoplasm</location>
    </subcellularLocation>
    <text evidence="5">Localizes to the division site, in a FtsZ-dependent manner.</text>
</comment>
<keyword evidence="3 5" id="KW-0131">Cell cycle</keyword>
<dbReference type="PANTHER" id="PTHR35798:SF1">
    <property type="entry name" value="CELL DIVISION PROTEIN SEPF"/>
    <property type="match status" value="1"/>
</dbReference>
<organism evidence="6 7">
    <name type="scientific">bacterium (Candidatus Blackallbacteria) CG17_big_fil_post_rev_8_21_14_2_50_48_46</name>
    <dbReference type="NCBI Taxonomy" id="2014261"/>
    <lineage>
        <taxon>Bacteria</taxon>
        <taxon>Candidatus Blackallbacteria</taxon>
    </lineage>
</organism>
<dbReference type="Proteomes" id="UP000231019">
    <property type="component" value="Unassembled WGS sequence"/>
</dbReference>
<dbReference type="InterPro" id="IPR007561">
    <property type="entry name" value="Cell_div_SepF/SepF-rel"/>
</dbReference>
<dbReference type="GO" id="GO:0005737">
    <property type="term" value="C:cytoplasm"/>
    <property type="evidence" value="ECO:0007669"/>
    <property type="project" value="UniProtKB-SubCell"/>
</dbReference>
<evidence type="ECO:0000256" key="4">
    <source>
        <dbReference type="ARBA" id="ARBA00044936"/>
    </source>
</evidence>
<dbReference type="EMBL" id="PFFQ01000041">
    <property type="protein sequence ID" value="PIW16073.1"/>
    <property type="molecule type" value="Genomic_DNA"/>
</dbReference>
<dbReference type="Pfam" id="PF04472">
    <property type="entry name" value="SepF"/>
    <property type="match status" value="1"/>
</dbReference>
<name>A0A2M7G2Q1_9BACT</name>
<evidence type="ECO:0000256" key="3">
    <source>
        <dbReference type="ARBA" id="ARBA00023306"/>
    </source>
</evidence>
<dbReference type="Gene3D" id="3.30.110.150">
    <property type="entry name" value="SepF-like protein"/>
    <property type="match status" value="1"/>
</dbReference>
<dbReference type="HAMAP" id="MF_01197">
    <property type="entry name" value="SepF"/>
    <property type="match status" value="1"/>
</dbReference>
<evidence type="ECO:0000256" key="2">
    <source>
        <dbReference type="ARBA" id="ARBA00023210"/>
    </source>
</evidence>
<sequence length="168" mass="18774">MSAELWKKVKHFVGMPLEEAEYEEEMTTAPQLPQLEPLPEEPVSARFSRRQRQERVSGSNLNNIIGLNSALTQSEMLIVEPKSFEEALEVVESLRVRKAVIVNLSSLEPEAAQRLIDFVAGATHALDGHQQRVGDGIFLFSPSNVVINSLGAESWLNKDAKDLFYRIG</sequence>
<evidence type="ECO:0000256" key="1">
    <source>
        <dbReference type="ARBA" id="ARBA00022618"/>
    </source>
</evidence>
<dbReference type="InterPro" id="IPR038594">
    <property type="entry name" value="SepF-like_sf"/>
</dbReference>